<proteinExistence type="predicted"/>
<dbReference type="RefSeq" id="WP_106566468.1">
    <property type="nucleotide sequence ID" value="NZ_PYGF01000002.1"/>
</dbReference>
<dbReference type="OrthoDB" id="1327410at2"/>
<dbReference type="Proteomes" id="UP000240708">
    <property type="component" value="Unassembled WGS sequence"/>
</dbReference>
<organism evidence="1 2">
    <name type="scientific">Cecembia rubra</name>
    <dbReference type="NCBI Taxonomy" id="1485585"/>
    <lineage>
        <taxon>Bacteria</taxon>
        <taxon>Pseudomonadati</taxon>
        <taxon>Bacteroidota</taxon>
        <taxon>Cytophagia</taxon>
        <taxon>Cytophagales</taxon>
        <taxon>Cyclobacteriaceae</taxon>
        <taxon>Cecembia</taxon>
    </lineage>
</organism>
<dbReference type="EMBL" id="PYGF01000002">
    <property type="protein sequence ID" value="PSL06548.1"/>
    <property type="molecule type" value="Genomic_DNA"/>
</dbReference>
<protein>
    <submittedName>
        <fullName evidence="1">Putative phage terminase large subunit-like protein</fullName>
    </submittedName>
</protein>
<gene>
    <name evidence="1" type="ORF">CLV48_102365</name>
</gene>
<dbReference type="NCBIfam" id="TIGR01630">
    <property type="entry name" value="psiM2_ORF9"/>
    <property type="match status" value="1"/>
</dbReference>
<evidence type="ECO:0000313" key="1">
    <source>
        <dbReference type="EMBL" id="PSL06548.1"/>
    </source>
</evidence>
<name>A0A2P8EAQ2_9BACT</name>
<dbReference type="InterPro" id="IPR006517">
    <property type="entry name" value="Phage_terminase_lsu-like_C"/>
</dbReference>
<keyword evidence="2" id="KW-1185">Reference proteome</keyword>
<evidence type="ECO:0000313" key="2">
    <source>
        <dbReference type="Proteomes" id="UP000240708"/>
    </source>
</evidence>
<sequence length="522" mass="61576">MSIENRKYLKLLADYDKHCARISKSTTIDIHENPEAKAKRVRRLEKDYIAWFEYYFPNFAKKKSAWFHRRLAELVINNKSLRLLAEMYRGAGKSVHIDMGLPLFMYLAKGDLKYMLLIGQTEEKAKKLLGGIQSQLTHNNRLKNDYGEKVQHGDWASGDFLTTDGVRFMSLGFGQDPRGSRQDADRPDYIVVDDVDSKKHVNNDRLMREALDFLTEDVWGCFDSDQDSTNRFIYANNNFHRNSITNRLRVYFLEQLQKQAISGRASRTLFEVFRVCAVKDLTTFEPEWPERGGADYWRDKYENMPYRSFMREFMHVHIEEGKVFKSRDMLFKSPYWLKDYDALCFYGDLSYKANGDFKAMVLVGKKGREFHIILCYLRQKSRADVASWLYETYEMFGLQRHNIRYLIEGLFAMDEFTNDFLLEGDRRGYHIPVRPDKRAKGDKFDRIESLAGFFESHMVFFNEDYQTIDQLELINQFLAFEKGSQAHDDGPDAVHGAFTYVNRRTHHRSADYKFGERTDNHY</sequence>
<comment type="caution">
    <text evidence="1">The sequence shown here is derived from an EMBL/GenBank/DDBJ whole genome shotgun (WGS) entry which is preliminary data.</text>
</comment>
<accession>A0A2P8EAQ2</accession>
<reference evidence="1 2" key="1">
    <citation type="submission" date="2018-03" db="EMBL/GenBank/DDBJ databases">
        <title>Genomic Encyclopedia of Archaeal and Bacterial Type Strains, Phase II (KMG-II): from individual species to whole genera.</title>
        <authorList>
            <person name="Goeker M."/>
        </authorList>
    </citation>
    <scope>NUCLEOTIDE SEQUENCE [LARGE SCALE GENOMIC DNA]</scope>
    <source>
        <strain evidence="1 2">DSM 28057</strain>
    </source>
</reference>
<dbReference type="Gene3D" id="3.40.50.300">
    <property type="entry name" value="P-loop containing nucleotide triphosphate hydrolases"/>
    <property type="match status" value="1"/>
</dbReference>
<dbReference type="AlphaFoldDB" id="A0A2P8EAQ2"/>
<dbReference type="InterPro" id="IPR027417">
    <property type="entry name" value="P-loop_NTPase"/>
</dbReference>